<feature type="compositionally biased region" description="Low complexity" evidence="2">
    <location>
        <begin position="28"/>
        <end position="39"/>
    </location>
</feature>
<feature type="region of interest" description="Disordered" evidence="2">
    <location>
        <begin position="9"/>
        <end position="52"/>
    </location>
</feature>
<dbReference type="AlphaFoldDB" id="A0AAX4JZ29"/>
<evidence type="ECO:0000313" key="3">
    <source>
        <dbReference type="EMBL" id="WWC89840.1"/>
    </source>
</evidence>
<evidence type="ECO:0000256" key="2">
    <source>
        <dbReference type="SAM" id="MobiDB-lite"/>
    </source>
</evidence>
<proteinExistence type="predicted"/>
<evidence type="ECO:0000256" key="1">
    <source>
        <dbReference type="SAM" id="Coils"/>
    </source>
</evidence>
<feature type="compositionally biased region" description="Polar residues" evidence="2">
    <location>
        <begin position="657"/>
        <end position="667"/>
    </location>
</feature>
<accession>A0AAX4JZ29</accession>
<feature type="region of interest" description="Disordered" evidence="2">
    <location>
        <begin position="588"/>
        <end position="615"/>
    </location>
</feature>
<feature type="compositionally biased region" description="Polar residues" evidence="2">
    <location>
        <begin position="12"/>
        <end position="27"/>
    </location>
</feature>
<feature type="compositionally biased region" description="Polar residues" evidence="2">
    <location>
        <begin position="373"/>
        <end position="391"/>
    </location>
</feature>
<feature type="compositionally biased region" description="Low complexity" evidence="2">
    <location>
        <begin position="601"/>
        <end position="612"/>
    </location>
</feature>
<dbReference type="Proteomes" id="UP001355207">
    <property type="component" value="Chromosome 6"/>
</dbReference>
<name>A0AAX4JZ29_9TREE</name>
<organism evidence="3 4">
    <name type="scientific">Kwoniella dendrophila CBS 6074</name>
    <dbReference type="NCBI Taxonomy" id="1295534"/>
    <lineage>
        <taxon>Eukaryota</taxon>
        <taxon>Fungi</taxon>
        <taxon>Dikarya</taxon>
        <taxon>Basidiomycota</taxon>
        <taxon>Agaricomycotina</taxon>
        <taxon>Tremellomycetes</taxon>
        <taxon>Tremellales</taxon>
        <taxon>Cryptococcaceae</taxon>
        <taxon>Kwoniella</taxon>
    </lineage>
</organism>
<gene>
    <name evidence="3" type="ORF">L201_004768</name>
</gene>
<evidence type="ECO:0000313" key="4">
    <source>
        <dbReference type="Proteomes" id="UP001355207"/>
    </source>
</evidence>
<dbReference type="RefSeq" id="XP_066076603.1">
    <property type="nucleotide sequence ID" value="XM_066220506.1"/>
</dbReference>
<keyword evidence="1" id="KW-0175">Coiled coil</keyword>
<feature type="region of interest" description="Disordered" evidence="2">
    <location>
        <begin position="366"/>
        <end position="440"/>
    </location>
</feature>
<feature type="compositionally biased region" description="Polar residues" evidence="2">
    <location>
        <begin position="400"/>
        <end position="435"/>
    </location>
</feature>
<reference evidence="3 4" key="1">
    <citation type="submission" date="2024-01" db="EMBL/GenBank/DDBJ databases">
        <title>Comparative genomics of Cryptococcus and Kwoniella reveals pathogenesis evolution and contrasting modes of karyotype evolution via chromosome fusion or intercentromeric recombination.</title>
        <authorList>
            <person name="Coelho M.A."/>
            <person name="David-Palma M."/>
            <person name="Shea T."/>
            <person name="Bowers K."/>
            <person name="McGinley-Smith S."/>
            <person name="Mohammad A.W."/>
            <person name="Gnirke A."/>
            <person name="Yurkov A.M."/>
            <person name="Nowrousian M."/>
            <person name="Sun S."/>
            <person name="Cuomo C.A."/>
            <person name="Heitman J."/>
        </authorList>
    </citation>
    <scope>NUCLEOTIDE SEQUENCE [LARGE SCALE GENOMIC DNA]</scope>
    <source>
        <strain evidence="3 4">CBS 6074</strain>
    </source>
</reference>
<feature type="compositionally biased region" description="Low complexity" evidence="2">
    <location>
        <begin position="670"/>
        <end position="691"/>
    </location>
</feature>
<keyword evidence="4" id="KW-1185">Reference proteome</keyword>
<feature type="compositionally biased region" description="Polar residues" evidence="2">
    <location>
        <begin position="40"/>
        <end position="52"/>
    </location>
</feature>
<feature type="compositionally biased region" description="Basic and acidic residues" evidence="2">
    <location>
        <begin position="642"/>
        <end position="656"/>
    </location>
</feature>
<sequence>MLTLKSIAIPPTKSNTSLNIPISPSGKSSRSNPNSPTSSIGSGKSPVSKNQGYLPNILSSRKVFQPISKADALKNVKLLEEVLNAWNEHRLAVSNLGKTSRKLASALKDLTGKSNGIDKVDIAAQTIRPTATMLDNISDLTLKLSRKIDKQYDEVNSDASKYFTLLAKETRTHEAYLGAIRKKHDKAEKAYRKASKALSETSNAHAELLALKDTLSEDIDKANEDHQSLIENKQSMILLKLASSSGYLAASVFAYFSDGLRKSGQSYADIEYFRSLAEIKWQSCLPPSLEHEINEEKQREHVRGIKAKVALGELNMIGEAWKEGYEELSKGGDLPLYDSTTDRPESLSIDTKVSTQVLELEKKKHGVVKSPDQIGTPNQITNRTLGQTSRPISPPVPNHSRPSMSSYTSPTNIPSSVPGYSTTATSDDQYHQSPPTRVPVPSGLSATVPNSQDNSEAQAVYKEHFNGSHPQFESPTRLKPKLTRPDPIPIQIGHAQRRSMTSIINTIPHANTSLGHQAESGNTQKQKVSFEHSRSFEYDRREMEFQEHRLHTTFIKGCGLCENDYKRIGLLPPKNVRRVTMPPLYTTATSITLPDPKSKKNNNYNPLLPSPNQRNYQQLQKITKHERKTSYDYDELFVKSPHQQEQDDDFVKKDQNKSQYDTQNGMQNERPLLSPKPRKPLGLSPGLQKFS</sequence>
<protein>
    <submittedName>
        <fullName evidence="3">Uncharacterized protein</fullName>
    </submittedName>
</protein>
<feature type="coiled-coil region" evidence="1">
    <location>
        <begin position="205"/>
        <end position="232"/>
    </location>
</feature>
<dbReference type="GeneID" id="91095438"/>
<dbReference type="EMBL" id="CP144103">
    <property type="protein sequence ID" value="WWC89840.1"/>
    <property type="molecule type" value="Genomic_DNA"/>
</dbReference>
<feature type="region of interest" description="Disordered" evidence="2">
    <location>
        <begin position="641"/>
        <end position="691"/>
    </location>
</feature>